<evidence type="ECO:0000256" key="3">
    <source>
        <dbReference type="ARBA" id="ARBA00022729"/>
    </source>
</evidence>
<dbReference type="GO" id="GO:0012505">
    <property type="term" value="C:endomembrane system"/>
    <property type="evidence" value="ECO:0007669"/>
    <property type="project" value="UniProtKB-SubCell"/>
</dbReference>
<evidence type="ECO:0000256" key="6">
    <source>
        <dbReference type="ARBA" id="ARBA00029467"/>
    </source>
</evidence>
<keyword evidence="2 7" id="KW-0812">Transmembrane</keyword>
<gene>
    <name evidence="8" type="ORF">RJ641_000036</name>
</gene>
<evidence type="ECO:0000256" key="2">
    <source>
        <dbReference type="ARBA" id="ARBA00022692"/>
    </source>
</evidence>
<keyword evidence="5 7" id="KW-0472">Membrane</keyword>
<keyword evidence="9" id="KW-1185">Reference proteome</keyword>
<dbReference type="InterPro" id="IPR052222">
    <property type="entry name" value="DESIGUAL"/>
</dbReference>
<comment type="caution">
    <text evidence="8">The sequence shown here is derived from an EMBL/GenBank/DDBJ whole genome shotgun (WGS) entry which is preliminary data.</text>
</comment>
<comment type="similarity">
    <text evidence="6">Belongs to the DESIGUAL family.</text>
</comment>
<dbReference type="AlphaFoldDB" id="A0AAN8ZTS6"/>
<dbReference type="PANTHER" id="PTHR31769">
    <property type="entry name" value="OS07G0462200 PROTEIN-RELATED"/>
    <property type="match status" value="1"/>
</dbReference>
<evidence type="ECO:0000256" key="1">
    <source>
        <dbReference type="ARBA" id="ARBA00004127"/>
    </source>
</evidence>
<evidence type="ECO:0000313" key="9">
    <source>
        <dbReference type="Proteomes" id="UP001370490"/>
    </source>
</evidence>
<evidence type="ECO:0000313" key="8">
    <source>
        <dbReference type="EMBL" id="KAK6946563.1"/>
    </source>
</evidence>
<comment type="subcellular location">
    <subcellularLocation>
        <location evidence="1">Endomembrane system</location>
        <topology evidence="1">Multi-pass membrane protein</topology>
    </subcellularLocation>
</comment>
<protein>
    <submittedName>
        <fullName evidence="8">DESIGUAL/Modifying wall lignin-1/2</fullName>
    </submittedName>
</protein>
<feature type="transmembrane region" description="Helical" evidence="7">
    <location>
        <begin position="52"/>
        <end position="74"/>
    </location>
</feature>
<proteinExistence type="inferred from homology"/>
<feature type="transmembrane region" description="Helical" evidence="7">
    <location>
        <begin position="94"/>
        <end position="120"/>
    </location>
</feature>
<keyword evidence="4 7" id="KW-1133">Transmembrane helix</keyword>
<keyword evidence="3" id="KW-0732">Signal</keyword>
<evidence type="ECO:0000256" key="7">
    <source>
        <dbReference type="SAM" id="Phobius"/>
    </source>
</evidence>
<evidence type="ECO:0000256" key="4">
    <source>
        <dbReference type="ARBA" id="ARBA00022989"/>
    </source>
</evidence>
<dbReference type="Proteomes" id="UP001370490">
    <property type="component" value="Unassembled WGS sequence"/>
</dbReference>
<feature type="transmembrane region" description="Helical" evidence="7">
    <location>
        <begin position="140"/>
        <end position="162"/>
    </location>
</feature>
<dbReference type="InterPro" id="IPR009606">
    <property type="entry name" value="DEAL/Modifying_wall_lignin1/2"/>
</dbReference>
<dbReference type="Pfam" id="PF06749">
    <property type="entry name" value="DUF1218"/>
    <property type="match status" value="1"/>
</dbReference>
<dbReference type="EMBL" id="JBAMMX010000001">
    <property type="protein sequence ID" value="KAK6946563.1"/>
    <property type="molecule type" value="Genomic_DNA"/>
</dbReference>
<sequence length="178" mass="19284">MDKCQNQTALVCFIILSLGLISFTLTVAAEFNKPKERDIKLDGMLCYLPGSIAFRFGLAALTCLSLGQIIGNAFMCGKFCPGVRTRWKACSPSLASTLLTISWTSFGIALILMGGATSMSRKQTYGEGWLDGKCYIVRDGVYLGSATLSLLTITTIVASVIIQQKKSQDEQGKKTQTM</sequence>
<reference evidence="8 9" key="1">
    <citation type="submission" date="2023-12" db="EMBL/GenBank/DDBJ databases">
        <title>A high-quality genome assembly for Dillenia turbinata (Dilleniales).</title>
        <authorList>
            <person name="Chanderbali A."/>
        </authorList>
    </citation>
    <scope>NUCLEOTIDE SEQUENCE [LARGE SCALE GENOMIC DNA]</scope>
    <source>
        <strain evidence="8">LSX21</strain>
        <tissue evidence="8">Leaf</tissue>
    </source>
</reference>
<accession>A0AAN8ZTS6</accession>
<organism evidence="8 9">
    <name type="scientific">Dillenia turbinata</name>
    <dbReference type="NCBI Taxonomy" id="194707"/>
    <lineage>
        <taxon>Eukaryota</taxon>
        <taxon>Viridiplantae</taxon>
        <taxon>Streptophyta</taxon>
        <taxon>Embryophyta</taxon>
        <taxon>Tracheophyta</taxon>
        <taxon>Spermatophyta</taxon>
        <taxon>Magnoliopsida</taxon>
        <taxon>eudicotyledons</taxon>
        <taxon>Gunneridae</taxon>
        <taxon>Pentapetalae</taxon>
        <taxon>Dilleniales</taxon>
        <taxon>Dilleniaceae</taxon>
        <taxon>Dillenia</taxon>
    </lineage>
</organism>
<evidence type="ECO:0000256" key="5">
    <source>
        <dbReference type="ARBA" id="ARBA00023136"/>
    </source>
</evidence>
<name>A0AAN8ZTS6_9MAGN</name>